<feature type="region of interest" description="Disordered" evidence="1">
    <location>
        <begin position="78"/>
        <end position="110"/>
    </location>
</feature>
<reference evidence="2" key="1">
    <citation type="submission" date="2021-05" db="EMBL/GenBank/DDBJ databases">
        <authorList>
            <person name="Alioto T."/>
            <person name="Alioto T."/>
            <person name="Gomez Garrido J."/>
        </authorList>
    </citation>
    <scope>NUCLEOTIDE SEQUENCE</scope>
</reference>
<evidence type="ECO:0000256" key="1">
    <source>
        <dbReference type="SAM" id="MobiDB-lite"/>
    </source>
</evidence>
<dbReference type="EMBL" id="HBUE01002516">
    <property type="protein sequence ID" value="CAG6444282.1"/>
    <property type="molecule type" value="Transcribed_RNA"/>
</dbReference>
<organism evidence="2">
    <name type="scientific">Culex pipiens</name>
    <name type="common">House mosquito</name>
    <dbReference type="NCBI Taxonomy" id="7175"/>
    <lineage>
        <taxon>Eukaryota</taxon>
        <taxon>Metazoa</taxon>
        <taxon>Ecdysozoa</taxon>
        <taxon>Arthropoda</taxon>
        <taxon>Hexapoda</taxon>
        <taxon>Insecta</taxon>
        <taxon>Pterygota</taxon>
        <taxon>Neoptera</taxon>
        <taxon>Endopterygota</taxon>
        <taxon>Diptera</taxon>
        <taxon>Nematocera</taxon>
        <taxon>Culicoidea</taxon>
        <taxon>Culicidae</taxon>
        <taxon>Culicinae</taxon>
        <taxon>Culicini</taxon>
        <taxon>Culex</taxon>
        <taxon>Culex</taxon>
    </lineage>
</organism>
<protein>
    <submittedName>
        <fullName evidence="2">(northern house mosquito) hypothetical protein</fullName>
    </submittedName>
</protein>
<evidence type="ECO:0000313" key="2">
    <source>
        <dbReference type="EMBL" id="CAG6444282.1"/>
    </source>
</evidence>
<dbReference type="AlphaFoldDB" id="A0A8D8EQS7"/>
<sequence length="110" mass="12565">MIVTPNGTQVLVGSARVMAHKMQLKPHHERQERPNVHLFPVVHGEYEGEEEAVCTTAADISSEEEFRGFPVMAGGKRRKRSALTAELPEGYPRRSKRLRKPIHDLNYQYN</sequence>
<name>A0A8D8EQS7_CULPI</name>
<dbReference type="EMBL" id="HBUE01002515">
    <property type="protein sequence ID" value="CAG6444281.1"/>
    <property type="molecule type" value="Transcribed_RNA"/>
</dbReference>
<proteinExistence type="predicted"/>
<accession>A0A8D8EQS7</accession>